<accession>A0ABQ5PCY1</accession>
<gene>
    <name evidence="1" type="ORF">RS3R1_04630</name>
</gene>
<reference evidence="1" key="3">
    <citation type="journal article" date="2023" name="J. Biotechnol.">
        <title>Draft Genome Sequences of Endophytic Pseudomonas Strains, Isolated from the Interior of Brassicaceae Plants.</title>
        <authorList>
            <person name="Kaneko H."/>
            <person name="Furuya T."/>
        </authorList>
    </citation>
    <scope>NUCLEOTIDE SEQUENCE</scope>
    <source>
        <strain evidence="1">RS3R-1</strain>
    </source>
</reference>
<evidence type="ECO:0000313" key="2">
    <source>
        <dbReference type="Proteomes" id="UP001145022"/>
    </source>
</evidence>
<comment type="caution">
    <text evidence="1">The sequence shown here is derived from an EMBL/GenBank/DDBJ whole genome shotgun (WGS) entry which is preliminary data.</text>
</comment>
<keyword evidence="2" id="KW-1185">Reference proteome</keyword>
<reference evidence="1" key="1">
    <citation type="journal article" date="2021" name="Sci. Rep.">
        <title>An efficient direct screening system for microorganisms that activate plant immune responses based on plant-microbe interactions using cultured plant cells.</title>
        <authorList>
            <person name="Kurokawa M."/>
            <person name="Nakano M."/>
            <person name="Kitahata N."/>
            <person name="Kuchitsu K."/>
            <person name="Furuya T."/>
        </authorList>
    </citation>
    <scope>NUCLEOTIDE SEQUENCE</scope>
    <source>
        <strain evidence="1">RS3R-1</strain>
    </source>
</reference>
<protein>
    <submittedName>
        <fullName evidence="1">Uncharacterized protein</fullName>
    </submittedName>
</protein>
<evidence type="ECO:0000313" key="1">
    <source>
        <dbReference type="EMBL" id="GLH41376.1"/>
    </source>
</evidence>
<dbReference type="EMBL" id="BSCQ01000003">
    <property type="protein sequence ID" value="GLH41376.1"/>
    <property type="molecule type" value="Genomic_DNA"/>
</dbReference>
<organism evidence="1 2">
    <name type="scientific">Pseudomonas atacamensis</name>
    <dbReference type="NCBI Taxonomy" id="2565368"/>
    <lineage>
        <taxon>Bacteria</taxon>
        <taxon>Pseudomonadati</taxon>
        <taxon>Pseudomonadota</taxon>
        <taxon>Gammaproteobacteria</taxon>
        <taxon>Pseudomonadales</taxon>
        <taxon>Pseudomonadaceae</taxon>
        <taxon>Pseudomonas</taxon>
    </lineage>
</organism>
<name>A0ABQ5PCY1_9PSED</name>
<proteinExistence type="predicted"/>
<reference evidence="1" key="2">
    <citation type="submission" date="2022-11" db="EMBL/GenBank/DDBJ databases">
        <title>Draft genome sequencing of Pseudomonas atacamensis RS3R1.</title>
        <authorList>
            <person name="Furuya T."/>
            <person name="Kaneko H."/>
        </authorList>
    </citation>
    <scope>NUCLEOTIDE SEQUENCE</scope>
    <source>
        <strain evidence="1">RS3R-1</strain>
    </source>
</reference>
<sequence>MKIAPKICHQESVSIFTASWLSITPLKENPAPKPSFAPSIGKTQNAALKISMLAMSSSVKAAMRWLN</sequence>
<dbReference type="Proteomes" id="UP001145022">
    <property type="component" value="Unassembled WGS sequence"/>
</dbReference>